<keyword evidence="6 7" id="KW-0408">Iron</keyword>
<comment type="function">
    <text evidence="7">Possible subunit of a heme lyase.</text>
</comment>
<feature type="chain" id="PRO_5044985419" description="Cytochrome c-type biogenesis protein" evidence="7">
    <location>
        <begin position="18"/>
        <end position="159"/>
    </location>
</feature>
<dbReference type="InterPro" id="IPR038297">
    <property type="entry name" value="CcmH/CycL/NrfF/Ccl2_sf"/>
</dbReference>
<dbReference type="PANTHER" id="PTHR47870">
    <property type="entry name" value="CYTOCHROME C-TYPE BIOGENESIS PROTEIN CCMH"/>
    <property type="match status" value="1"/>
</dbReference>
<keyword evidence="3 7" id="KW-0479">Metal-binding</keyword>
<keyword evidence="10" id="KW-1185">Reference proteome</keyword>
<dbReference type="CDD" id="cd16378">
    <property type="entry name" value="CcmH_N"/>
    <property type="match status" value="1"/>
</dbReference>
<dbReference type="Pfam" id="PF03918">
    <property type="entry name" value="CcmH"/>
    <property type="match status" value="1"/>
</dbReference>
<dbReference type="InterPro" id="IPR051263">
    <property type="entry name" value="C-type_cytochrome_biogenesis"/>
</dbReference>
<evidence type="ECO:0000313" key="9">
    <source>
        <dbReference type="EMBL" id="MDO3382486.1"/>
    </source>
</evidence>
<evidence type="ECO:0000256" key="5">
    <source>
        <dbReference type="ARBA" id="ARBA00022748"/>
    </source>
</evidence>
<keyword evidence="7" id="KW-0472">Membrane</keyword>
<evidence type="ECO:0000313" key="10">
    <source>
        <dbReference type="Proteomes" id="UP001168380"/>
    </source>
</evidence>
<keyword evidence="7" id="KW-0812">Transmembrane</keyword>
<dbReference type="RefSeq" id="WP_302712765.1">
    <property type="nucleotide sequence ID" value="NZ_JAULRT010000052.1"/>
</dbReference>
<evidence type="ECO:0000256" key="7">
    <source>
        <dbReference type="RuleBase" id="RU364112"/>
    </source>
</evidence>
<accession>A0ABT8TEF2</accession>
<proteinExistence type="inferred from homology"/>
<comment type="similarity">
    <text evidence="1 7">Belongs to the CcmH/CycL/Ccl2/NrfF family.</text>
</comment>
<evidence type="ECO:0000259" key="8">
    <source>
        <dbReference type="Pfam" id="PF03918"/>
    </source>
</evidence>
<dbReference type="PANTHER" id="PTHR47870:SF1">
    <property type="entry name" value="CYTOCHROME C-TYPE BIOGENESIS PROTEIN CCMH"/>
    <property type="match status" value="1"/>
</dbReference>
<keyword evidence="2 7" id="KW-0349">Heme</keyword>
<feature type="transmembrane region" description="Helical" evidence="7">
    <location>
        <begin position="100"/>
        <end position="121"/>
    </location>
</feature>
<evidence type="ECO:0000256" key="1">
    <source>
        <dbReference type="ARBA" id="ARBA00010342"/>
    </source>
</evidence>
<evidence type="ECO:0000256" key="6">
    <source>
        <dbReference type="ARBA" id="ARBA00023004"/>
    </source>
</evidence>
<feature type="signal peptide" evidence="7">
    <location>
        <begin position="1"/>
        <end position="17"/>
    </location>
</feature>
<reference evidence="9" key="1">
    <citation type="submission" date="2023-07" db="EMBL/GenBank/DDBJ databases">
        <title>Gilvimarinus algae sp. nov., isolated from the surface of Kelp.</title>
        <authorList>
            <person name="Sun Y.Y."/>
            <person name="Gong Y."/>
            <person name="Du Z.J."/>
        </authorList>
    </citation>
    <scope>NUCLEOTIDE SEQUENCE</scope>
    <source>
        <strain evidence="9">SDUM040014</strain>
    </source>
</reference>
<organism evidence="9 10">
    <name type="scientific">Gilvimarinus algae</name>
    <dbReference type="NCBI Taxonomy" id="3058037"/>
    <lineage>
        <taxon>Bacteria</taxon>
        <taxon>Pseudomonadati</taxon>
        <taxon>Pseudomonadota</taxon>
        <taxon>Gammaproteobacteria</taxon>
        <taxon>Cellvibrionales</taxon>
        <taxon>Cellvibrionaceae</taxon>
        <taxon>Gilvimarinus</taxon>
    </lineage>
</organism>
<dbReference type="Gene3D" id="1.10.8.640">
    <property type="entry name" value="Cytochrome C biogenesis protein"/>
    <property type="match status" value="1"/>
</dbReference>
<evidence type="ECO:0000256" key="4">
    <source>
        <dbReference type="ARBA" id="ARBA00022729"/>
    </source>
</evidence>
<gene>
    <name evidence="9" type="ORF">QWI16_09895</name>
</gene>
<dbReference type="EMBL" id="JAULRT010000052">
    <property type="protein sequence ID" value="MDO3382486.1"/>
    <property type="molecule type" value="Genomic_DNA"/>
</dbReference>
<name>A0ABT8TEF2_9GAMM</name>
<dbReference type="Proteomes" id="UP001168380">
    <property type="component" value="Unassembled WGS sequence"/>
</dbReference>
<keyword evidence="5" id="KW-0201">Cytochrome c-type biogenesis</keyword>
<dbReference type="InterPro" id="IPR005616">
    <property type="entry name" value="CcmH/CycL/Ccl2/NrfF_N"/>
</dbReference>
<comment type="caution">
    <text evidence="9">The sequence shown here is derived from an EMBL/GenBank/DDBJ whole genome shotgun (WGS) entry which is preliminary data.</text>
</comment>
<keyword evidence="4 7" id="KW-0732">Signal</keyword>
<evidence type="ECO:0000256" key="2">
    <source>
        <dbReference type="ARBA" id="ARBA00022617"/>
    </source>
</evidence>
<feature type="domain" description="CcmH/CycL/Ccl2/NrfF N-terminal" evidence="8">
    <location>
        <begin position="5"/>
        <end position="146"/>
    </location>
</feature>
<protein>
    <recommendedName>
        <fullName evidence="7">Cytochrome c-type biogenesis protein</fullName>
    </recommendedName>
</protein>
<keyword evidence="7" id="KW-1133">Transmembrane helix</keyword>
<evidence type="ECO:0000256" key="3">
    <source>
        <dbReference type="ARBA" id="ARBA00022723"/>
    </source>
</evidence>
<sequence length="159" mass="18251">MRLLCVFLMFLGLVCQAEPVYEFDNPVDRARFQQFNEELRCPQCQNQNLAGSDSLVSETLREDLYEQILAGRSDKEIIDDMVRRYGDYILYRPPFDASTAVLWLGPFGLLLIGGTVLLLMVRRRARQTAQDPELSAAEQARLQRLLDEHDTQAASREQP</sequence>